<dbReference type="Proteomes" id="UP000192656">
    <property type="component" value="Unassembled WGS sequence"/>
</dbReference>
<evidence type="ECO:0000313" key="3">
    <source>
        <dbReference type="Proteomes" id="UP000192656"/>
    </source>
</evidence>
<accession>A0A1W1Y8Y8</accession>
<proteinExistence type="predicted"/>
<dbReference type="RefSeq" id="WP_084407808.1">
    <property type="nucleotide sequence ID" value="NZ_FWXR01000001.1"/>
</dbReference>
<reference evidence="2 3" key="1">
    <citation type="submission" date="2017-04" db="EMBL/GenBank/DDBJ databases">
        <authorList>
            <person name="Afonso C.L."/>
            <person name="Miller P.J."/>
            <person name="Scott M.A."/>
            <person name="Spackman E."/>
            <person name="Goraichik I."/>
            <person name="Dimitrov K.M."/>
            <person name="Suarez D.L."/>
            <person name="Swayne D.E."/>
        </authorList>
    </citation>
    <scope>NUCLEOTIDE SEQUENCE [LARGE SCALE GENOMIC DNA]</scope>
    <source>
        <strain evidence="2 3">CGMCC 1.10972</strain>
    </source>
</reference>
<evidence type="ECO:0008006" key="4">
    <source>
        <dbReference type="Google" id="ProtNLM"/>
    </source>
</evidence>
<dbReference type="STRING" id="937218.SAMN06297251_10151"/>
<organism evidence="2 3">
    <name type="scientific">Fulvimarina manganoxydans</name>
    <dbReference type="NCBI Taxonomy" id="937218"/>
    <lineage>
        <taxon>Bacteria</taxon>
        <taxon>Pseudomonadati</taxon>
        <taxon>Pseudomonadota</taxon>
        <taxon>Alphaproteobacteria</taxon>
        <taxon>Hyphomicrobiales</taxon>
        <taxon>Aurantimonadaceae</taxon>
        <taxon>Fulvimarina</taxon>
    </lineage>
</organism>
<feature type="compositionally biased region" description="Basic residues" evidence="1">
    <location>
        <begin position="1"/>
        <end position="12"/>
    </location>
</feature>
<protein>
    <recommendedName>
        <fullName evidence="4">Phage DNA packaging protein, Nu1 subunit of terminase</fullName>
    </recommendedName>
</protein>
<name>A0A1W1Y8Y8_9HYPH</name>
<feature type="compositionally biased region" description="Basic and acidic residues" evidence="1">
    <location>
        <begin position="13"/>
        <end position="26"/>
    </location>
</feature>
<gene>
    <name evidence="2" type="ORF">SAMN06297251_10151</name>
</gene>
<feature type="region of interest" description="Disordered" evidence="1">
    <location>
        <begin position="1"/>
        <end position="26"/>
    </location>
</feature>
<evidence type="ECO:0000313" key="2">
    <source>
        <dbReference type="EMBL" id="SMC32594.1"/>
    </source>
</evidence>
<evidence type="ECO:0000256" key="1">
    <source>
        <dbReference type="SAM" id="MobiDB-lite"/>
    </source>
</evidence>
<dbReference type="EMBL" id="FWXR01000001">
    <property type="protein sequence ID" value="SMC32594.1"/>
    <property type="molecule type" value="Genomic_DNA"/>
</dbReference>
<dbReference type="InterPro" id="IPR036388">
    <property type="entry name" value="WH-like_DNA-bd_sf"/>
</dbReference>
<dbReference type="OrthoDB" id="8410638at2"/>
<dbReference type="AlphaFoldDB" id="A0A1W1Y8Y8"/>
<sequence length="203" mass="22605">MSRRHRPFKRPSRTQEEAVERAEAGADRSQHWVSISRLAEIIGRDRGTIADWIGDKGCPVADHGSSGEATLLDPAEVFRWRERFVRDEEAAKVASGETAGGAPMKPSDLVKLEDLKIKRLAVGQKAEVLVPRYVVEGAFELALGLIRQTIMAIPERLVRDMAGYPEKQRLEWREKALKQCRTALAEGAKAIQDTLPGFDPPQP</sequence>
<keyword evidence="3" id="KW-1185">Reference proteome</keyword>
<dbReference type="Gene3D" id="1.10.10.10">
    <property type="entry name" value="Winged helix-like DNA-binding domain superfamily/Winged helix DNA-binding domain"/>
    <property type="match status" value="1"/>
</dbReference>